<protein>
    <submittedName>
        <fullName evidence="3">Uncharacterized protein</fullName>
    </submittedName>
</protein>
<dbReference type="Proteomes" id="UP000199398">
    <property type="component" value="Unassembled WGS sequence"/>
</dbReference>
<accession>A0A1I5G1Z3</accession>
<feature type="region of interest" description="Disordered" evidence="1">
    <location>
        <begin position="1"/>
        <end position="39"/>
    </location>
</feature>
<evidence type="ECO:0000313" key="3">
    <source>
        <dbReference type="EMBL" id="SFO29988.1"/>
    </source>
</evidence>
<evidence type="ECO:0000313" key="4">
    <source>
        <dbReference type="Proteomes" id="UP000199398"/>
    </source>
</evidence>
<organism evidence="3 4">
    <name type="scientific">Saccharopolyspora antimicrobica</name>
    <dbReference type="NCBI Taxonomy" id="455193"/>
    <lineage>
        <taxon>Bacteria</taxon>
        <taxon>Bacillati</taxon>
        <taxon>Actinomycetota</taxon>
        <taxon>Actinomycetes</taxon>
        <taxon>Pseudonocardiales</taxon>
        <taxon>Pseudonocardiaceae</taxon>
        <taxon>Saccharopolyspora</taxon>
    </lineage>
</organism>
<evidence type="ECO:0000313" key="2">
    <source>
        <dbReference type="EMBL" id="RKT83965.1"/>
    </source>
</evidence>
<evidence type="ECO:0000313" key="5">
    <source>
        <dbReference type="Proteomes" id="UP000270697"/>
    </source>
</evidence>
<proteinExistence type="predicted"/>
<dbReference type="EMBL" id="RBXX01000002">
    <property type="protein sequence ID" value="RKT83965.1"/>
    <property type="molecule type" value="Genomic_DNA"/>
</dbReference>
<keyword evidence="5" id="KW-1185">Reference proteome</keyword>
<reference evidence="2 5" key="2">
    <citation type="submission" date="2018-10" db="EMBL/GenBank/DDBJ databases">
        <title>Sequencing the genomes of 1000 actinobacteria strains.</title>
        <authorList>
            <person name="Klenk H.-P."/>
        </authorList>
    </citation>
    <scope>NUCLEOTIDE SEQUENCE [LARGE SCALE GENOMIC DNA]</scope>
    <source>
        <strain evidence="2 5">DSM 45119</strain>
    </source>
</reference>
<dbReference type="STRING" id="455193.SAMN05421805_11261"/>
<reference evidence="3 4" key="1">
    <citation type="submission" date="2016-10" db="EMBL/GenBank/DDBJ databases">
        <authorList>
            <person name="de Groot N.N."/>
        </authorList>
    </citation>
    <scope>NUCLEOTIDE SEQUENCE [LARGE SCALE GENOMIC DNA]</scope>
    <source>
        <strain evidence="3 4">CPCC 201259</strain>
    </source>
</reference>
<gene>
    <name evidence="2" type="ORF">ATL45_2260</name>
    <name evidence="3" type="ORF">SAMN05421805_11261</name>
</gene>
<dbReference type="Proteomes" id="UP000270697">
    <property type="component" value="Unassembled WGS sequence"/>
</dbReference>
<sequence>MQPSHKKPPNVRLTPDATTTEKRGEADKGEVDKGEANQP</sequence>
<dbReference type="EMBL" id="FOUP01000012">
    <property type="protein sequence ID" value="SFO29988.1"/>
    <property type="molecule type" value="Genomic_DNA"/>
</dbReference>
<evidence type="ECO:0000256" key="1">
    <source>
        <dbReference type="SAM" id="MobiDB-lite"/>
    </source>
</evidence>
<dbReference type="AlphaFoldDB" id="A0A1I5G1Z3"/>
<name>A0A1I5G1Z3_9PSEU</name>
<feature type="compositionally biased region" description="Basic and acidic residues" evidence="1">
    <location>
        <begin position="19"/>
        <end position="39"/>
    </location>
</feature>